<keyword evidence="2" id="KW-1185">Reference proteome</keyword>
<protein>
    <submittedName>
        <fullName evidence="1">Uncharacterized protein</fullName>
    </submittedName>
</protein>
<sequence>MSWSFTSERAGNFLLDTKLVGEPNDTRSGHRETPAGTLNEVLRRPGTEDEPLLNGPGCALDLNCDGDFLFAPLRDAYRQNDMPRLNEARCGCQARCRQLASISCEISCALTSRKRHIWLESLNFTTLKFEDLGLRDVPQYHGGNWHILVTLTELNTTESKPCWKLCEAVARAPFKER</sequence>
<gene>
    <name evidence="1" type="ORF">EYF80_009013</name>
</gene>
<name>A0A4Z2IRZ1_9TELE</name>
<evidence type="ECO:0000313" key="1">
    <source>
        <dbReference type="EMBL" id="TNN80779.1"/>
    </source>
</evidence>
<dbReference type="Proteomes" id="UP000314294">
    <property type="component" value="Unassembled WGS sequence"/>
</dbReference>
<dbReference type="EMBL" id="SRLO01000051">
    <property type="protein sequence ID" value="TNN80779.1"/>
    <property type="molecule type" value="Genomic_DNA"/>
</dbReference>
<organism evidence="1 2">
    <name type="scientific">Liparis tanakae</name>
    <name type="common">Tanaka's snailfish</name>
    <dbReference type="NCBI Taxonomy" id="230148"/>
    <lineage>
        <taxon>Eukaryota</taxon>
        <taxon>Metazoa</taxon>
        <taxon>Chordata</taxon>
        <taxon>Craniata</taxon>
        <taxon>Vertebrata</taxon>
        <taxon>Euteleostomi</taxon>
        <taxon>Actinopterygii</taxon>
        <taxon>Neopterygii</taxon>
        <taxon>Teleostei</taxon>
        <taxon>Neoteleostei</taxon>
        <taxon>Acanthomorphata</taxon>
        <taxon>Eupercaria</taxon>
        <taxon>Perciformes</taxon>
        <taxon>Cottioidei</taxon>
        <taxon>Cottales</taxon>
        <taxon>Liparidae</taxon>
        <taxon>Liparis</taxon>
    </lineage>
</organism>
<reference evidence="1 2" key="1">
    <citation type="submission" date="2019-03" db="EMBL/GenBank/DDBJ databases">
        <title>First draft genome of Liparis tanakae, snailfish: a comprehensive survey of snailfish specific genes.</title>
        <authorList>
            <person name="Kim W."/>
            <person name="Song I."/>
            <person name="Jeong J.-H."/>
            <person name="Kim D."/>
            <person name="Kim S."/>
            <person name="Ryu S."/>
            <person name="Song J.Y."/>
            <person name="Lee S.K."/>
        </authorList>
    </citation>
    <scope>NUCLEOTIDE SEQUENCE [LARGE SCALE GENOMIC DNA]</scope>
    <source>
        <tissue evidence="1">Muscle</tissue>
    </source>
</reference>
<accession>A0A4Z2IRZ1</accession>
<evidence type="ECO:0000313" key="2">
    <source>
        <dbReference type="Proteomes" id="UP000314294"/>
    </source>
</evidence>
<dbReference type="AlphaFoldDB" id="A0A4Z2IRZ1"/>
<comment type="caution">
    <text evidence="1">The sequence shown here is derived from an EMBL/GenBank/DDBJ whole genome shotgun (WGS) entry which is preliminary data.</text>
</comment>
<proteinExistence type="predicted"/>